<feature type="transmembrane region" description="Helical" evidence="1">
    <location>
        <begin position="6"/>
        <end position="26"/>
    </location>
</feature>
<reference evidence="2 3" key="1">
    <citation type="journal article" date="2014" name="Genome Announc.">
        <title>Complete Genome Sequences of Lactobacillus johnsonii Strain N6.2 and Lactobacillus reuteri Strain TD1.</title>
        <authorList>
            <person name="Leonard M.T."/>
            <person name="Valladares R.B."/>
            <person name="Ardissone A."/>
            <person name="Gonzalez C.F."/>
            <person name="Lorca G.L."/>
            <person name="Triplett E.W."/>
        </authorList>
    </citation>
    <scope>NUCLEOTIDE SEQUENCE [LARGE SCALE GENOMIC DNA]</scope>
    <source>
        <strain evidence="2 3">N6.2</strain>
    </source>
</reference>
<feature type="transmembrane region" description="Helical" evidence="1">
    <location>
        <begin position="83"/>
        <end position="100"/>
    </location>
</feature>
<evidence type="ECO:0000313" key="2">
    <source>
        <dbReference type="EMBL" id="AHA97601.1"/>
    </source>
</evidence>
<dbReference type="Pfam" id="PF13630">
    <property type="entry name" value="SdpI"/>
    <property type="match status" value="1"/>
</dbReference>
<dbReference type="InterPro" id="IPR025962">
    <property type="entry name" value="SdpI/YhfL"/>
</dbReference>
<proteinExistence type="predicted"/>
<organism evidence="2 3">
    <name type="scientific">Lactobacillus johnsonii N6.2</name>
    <dbReference type="NCBI Taxonomy" id="1408186"/>
    <lineage>
        <taxon>Bacteria</taxon>
        <taxon>Bacillati</taxon>
        <taxon>Bacillota</taxon>
        <taxon>Bacilli</taxon>
        <taxon>Lactobacillales</taxon>
        <taxon>Lactobacillaceae</taxon>
        <taxon>Lactobacillus</taxon>
    </lineage>
</organism>
<dbReference type="EMBL" id="CP006811">
    <property type="protein sequence ID" value="AHA97601.1"/>
    <property type="molecule type" value="Genomic_DNA"/>
</dbReference>
<dbReference type="AlphaFoldDB" id="A0A7D9N7E9"/>
<keyword evidence="1" id="KW-0812">Transmembrane</keyword>
<gene>
    <name evidence="2" type="ORF">T285_06175</name>
</gene>
<name>A0A7D9N7E9_LACJH</name>
<dbReference type="Proteomes" id="UP000018522">
    <property type="component" value="Chromosome"/>
</dbReference>
<evidence type="ECO:0000256" key="1">
    <source>
        <dbReference type="SAM" id="Phobius"/>
    </source>
</evidence>
<accession>A0A7D9N7E9</accession>
<feature type="transmembrane region" description="Helical" evidence="1">
    <location>
        <begin position="59"/>
        <end position="77"/>
    </location>
</feature>
<protein>
    <submittedName>
        <fullName evidence="2">Membrane protein</fullName>
    </submittedName>
</protein>
<evidence type="ECO:0000313" key="3">
    <source>
        <dbReference type="Proteomes" id="UP000018522"/>
    </source>
</evidence>
<keyword evidence="1" id="KW-0472">Membrane</keyword>
<dbReference type="KEGG" id="ljn:T285_06175"/>
<keyword evidence="1" id="KW-1133">Transmembrane helix</keyword>
<sequence length="136" mass="15918">MNGVGQMIYIGCGVIMFVIGVIWLIAPSPNPNRIYGYMSYLASVNEASYQYAQKVARNYFMLFGLIQTLLGLGIHFLHWDRYFLIWLLTFYLFILAPIILTEKKLQAFLRARHELPHDYIEPDKIKHTRVKGFKDK</sequence>